<accession>A0A5B8VCW2</accession>
<dbReference type="KEGG" id="pgin:FRZ67_19405"/>
<sequence length="169" mass="19566">MKYVHYNSEQYFFDRILHGVVLAIKCAGKTIVYFPQLFGGYCMARCLLNKETNGILWVALTVLFAIILYQCIFLLKGLLIAFKTKRNFWWLPFFILCILYTCVLPVVLFFGLLQKAAFYFTIEYANGLTWLFAIVACGYLYSKYEFLNDGAPKIALAIYKLGHSIVERI</sequence>
<feature type="transmembrane region" description="Helical" evidence="1">
    <location>
        <begin position="12"/>
        <end position="34"/>
    </location>
</feature>
<evidence type="ECO:0000313" key="3">
    <source>
        <dbReference type="Proteomes" id="UP000321533"/>
    </source>
</evidence>
<feature type="transmembrane region" description="Helical" evidence="1">
    <location>
        <begin position="116"/>
        <end position="141"/>
    </location>
</feature>
<keyword evidence="1" id="KW-1133">Transmembrane helix</keyword>
<proteinExistence type="predicted"/>
<keyword evidence="3" id="KW-1185">Reference proteome</keyword>
<dbReference type="EMBL" id="CP042435">
    <property type="protein sequence ID" value="QEC69367.1"/>
    <property type="molecule type" value="Genomic_DNA"/>
</dbReference>
<protein>
    <submittedName>
        <fullName evidence="2">Uncharacterized protein</fullName>
    </submittedName>
</protein>
<dbReference type="OrthoDB" id="1260072at2"/>
<name>A0A5B8VCW2_9BACT</name>
<evidence type="ECO:0000313" key="2">
    <source>
        <dbReference type="EMBL" id="QEC69367.1"/>
    </source>
</evidence>
<reference evidence="2 3" key="1">
    <citation type="journal article" date="2016" name="Int. J. Syst. Evol. Microbiol.">
        <title>Panacibacter ginsenosidivorans gen. nov., sp. nov., with ginsenoside converting activity isolated from soil of a ginseng field.</title>
        <authorList>
            <person name="Siddiqi M.Z."/>
            <person name="Muhammad Shafi S."/>
            <person name="Choi K.D."/>
            <person name="Im W.T."/>
        </authorList>
    </citation>
    <scope>NUCLEOTIDE SEQUENCE [LARGE SCALE GENOMIC DNA]</scope>
    <source>
        <strain evidence="2 3">Gsoil1550</strain>
    </source>
</reference>
<keyword evidence="1" id="KW-0812">Transmembrane</keyword>
<dbReference type="AlphaFoldDB" id="A0A5B8VCW2"/>
<dbReference type="Proteomes" id="UP000321533">
    <property type="component" value="Chromosome"/>
</dbReference>
<feature type="transmembrane region" description="Helical" evidence="1">
    <location>
        <begin position="87"/>
        <end position="110"/>
    </location>
</feature>
<keyword evidence="1" id="KW-0472">Membrane</keyword>
<evidence type="ECO:0000256" key="1">
    <source>
        <dbReference type="SAM" id="Phobius"/>
    </source>
</evidence>
<gene>
    <name evidence="2" type="ORF">FRZ67_19405</name>
</gene>
<dbReference type="RefSeq" id="WP_147192244.1">
    <property type="nucleotide sequence ID" value="NZ_CP042435.1"/>
</dbReference>
<feature type="transmembrane region" description="Helical" evidence="1">
    <location>
        <begin position="54"/>
        <end position="75"/>
    </location>
</feature>
<organism evidence="2 3">
    <name type="scientific">Panacibacter ginsenosidivorans</name>
    <dbReference type="NCBI Taxonomy" id="1813871"/>
    <lineage>
        <taxon>Bacteria</taxon>
        <taxon>Pseudomonadati</taxon>
        <taxon>Bacteroidota</taxon>
        <taxon>Chitinophagia</taxon>
        <taxon>Chitinophagales</taxon>
        <taxon>Chitinophagaceae</taxon>
        <taxon>Panacibacter</taxon>
    </lineage>
</organism>